<proteinExistence type="predicted"/>
<evidence type="ECO:0000313" key="3">
    <source>
        <dbReference type="Proteomes" id="UP001295794"/>
    </source>
</evidence>
<keyword evidence="3" id="KW-1185">Reference proteome</keyword>
<feature type="compositionally biased region" description="Basic residues" evidence="1">
    <location>
        <begin position="116"/>
        <end position="129"/>
    </location>
</feature>
<gene>
    <name evidence="2" type="ORF">MYCIT1_LOCUS13641</name>
</gene>
<protein>
    <submittedName>
        <fullName evidence="2">Uncharacterized protein</fullName>
    </submittedName>
</protein>
<evidence type="ECO:0000256" key="1">
    <source>
        <dbReference type="SAM" id="MobiDB-lite"/>
    </source>
</evidence>
<feature type="non-terminal residue" evidence="2">
    <location>
        <position position="1"/>
    </location>
</feature>
<sequence length="140" mass="15844">RAGAIPHGQYRRLDVGLGLNTHNLVTDMKPKWKRDRPQRGLDTARTLSSDHLILTTICAFTTHADGPSRIFFVRAETVTFRAAQAAKDACRISEQTYSTVPLRLSPEHRRQTPSHSLRRGRTPRTRRGSCPHPPARERPC</sequence>
<name>A0AAD2H594_9AGAR</name>
<comment type="caution">
    <text evidence="2">The sequence shown here is derived from an EMBL/GenBank/DDBJ whole genome shotgun (WGS) entry which is preliminary data.</text>
</comment>
<accession>A0AAD2H594</accession>
<dbReference type="EMBL" id="CAVNYO010000151">
    <property type="protein sequence ID" value="CAK5269713.1"/>
    <property type="molecule type" value="Genomic_DNA"/>
</dbReference>
<dbReference type="AlphaFoldDB" id="A0AAD2H594"/>
<reference evidence="2" key="1">
    <citation type="submission" date="2023-11" db="EMBL/GenBank/DDBJ databases">
        <authorList>
            <person name="De Vega J J."/>
            <person name="De Vega J J."/>
        </authorList>
    </citation>
    <scope>NUCLEOTIDE SEQUENCE</scope>
</reference>
<evidence type="ECO:0000313" key="2">
    <source>
        <dbReference type="EMBL" id="CAK5269713.1"/>
    </source>
</evidence>
<organism evidence="2 3">
    <name type="scientific">Mycena citricolor</name>
    <dbReference type="NCBI Taxonomy" id="2018698"/>
    <lineage>
        <taxon>Eukaryota</taxon>
        <taxon>Fungi</taxon>
        <taxon>Dikarya</taxon>
        <taxon>Basidiomycota</taxon>
        <taxon>Agaricomycotina</taxon>
        <taxon>Agaricomycetes</taxon>
        <taxon>Agaricomycetidae</taxon>
        <taxon>Agaricales</taxon>
        <taxon>Marasmiineae</taxon>
        <taxon>Mycenaceae</taxon>
        <taxon>Mycena</taxon>
    </lineage>
</organism>
<feature type="region of interest" description="Disordered" evidence="1">
    <location>
        <begin position="100"/>
        <end position="140"/>
    </location>
</feature>
<dbReference type="Proteomes" id="UP001295794">
    <property type="component" value="Unassembled WGS sequence"/>
</dbReference>